<dbReference type="SUPFAM" id="SSF46966">
    <property type="entry name" value="Spectrin repeat"/>
    <property type="match status" value="1"/>
</dbReference>
<dbReference type="Proteomes" id="UP000194236">
    <property type="component" value="Unassembled WGS sequence"/>
</dbReference>
<feature type="non-terminal residue" evidence="1">
    <location>
        <position position="1"/>
    </location>
</feature>
<dbReference type="Gene3D" id="1.20.58.60">
    <property type="match status" value="1"/>
</dbReference>
<comment type="caution">
    <text evidence="1">The sequence shown here is derived from an EMBL/GenBank/DDBJ whole genome shotgun (WGS) entry which is preliminary data.</text>
</comment>
<reference evidence="1 2" key="1">
    <citation type="submission" date="2017-03" db="EMBL/GenBank/DDBJ databases">
        <title>Genome Survey of Euroglyphus maynei.</title>
        <authorList>
            <person name="Arlian L.G."/>
            <person name="Morgan M.S."/>
            <person name="Rider S.D."/>
        </authorList>
    </citation>
    <scope>NUCLEOTIDE SEQUENCE [LARGE SCALE GENOMIC DNA]</scope>
    <source>
        <strain evidence="1">Arlian Lab</strain>
        <tissue evidence="1">Whole body</tissue>
    </source>
</reference>
<dbReference type="InterPro" id="IPR002017">
    <property type="entry name" value="Spectrin_repeat"/>
</dbReference>
<proteinExistence type="predicted"/>
<keyword evidence="2" id="KW-1185">Reference proteome</keyword>
<dbReference type="Pfam" id="PF00435">
    <property type="entry name" value="Spectrin"/>
    <property type="match status" value="1"/>
</dbReference>
<sequence>SVQLRWEKVLTKTAERARNLDHGFKEAKEFHDSWADLITWLDDAERTLDSIEPMGNNPDLIKQTLYRHKEFQRQLGGKQSNYDSTM</sequence>
<dbReference type="EMBL" id="MUJZ01009890">
    <property type="protein sequence ID" value="OTF82173.1"/>
    <property type="molecule type" value="Genomic_DNA"/>
</dbReference>
<gene>
    <name evidence="1" type="ORF">BLA29_015329</name>
</gene>
<accession>A0A1Y3BQU9</accession>
<organism evidence="1 2">
    <name type="scientific">Euroglyphus maynei</name>
    <name type="common">Mayne's house dust mite</name>
    <dbReference type="NCBI Taxonomy" id="6958"/>
    <lineage>
        <taxon>Eukaryota</taxon>
        <taxon>Metazoa</taxon>
        <taxon>Ecdysozoa</taxon>
        <taxon>Arthropoda</taxon>
        <taxon>Chelicerata</taxon>
        <taxon>Arachnida</taxon>
        <taxon>Acari</taxon>
        <taxon>Acariformes</taxon>
        <taxon>Sarcoptiformes</taxon>
        <taxon>Astigmata</taxon>
        <taxon>Psoroptidia</taxon>
        <taxon>Analgoidea</taxon>
        <taxon>Pyroglyphidae</taxon>
        <taxon>Pyroglyphinae</taxon>
        <taxon>Euroglyphus</taxon>
    </lineage>
</organism>
<dbReference type="AlphaFoldDB" id="A0A1Y3BQU9"/>
<evidence type="ECO:0008006" key="3">
    <source>
        <dbReference type="Google" id="ProtNLM"/>
    </source>
</evidence>
<dbReference type="OrthoDB" id="10016565at2759"/>
<protein>
    <recommendedName>
        <fullName evidence="3">Dystonin</fullName>
    </recommendedName>
</protein>
<feature type="non-terminal residue" evidence="1">
    <location>
        <position position="86"/>
    </location>
</feature>
<name>A0A1Y3BQU9_EURMA</name>
<evidence type="ECO:0000313" key="2">
    <source>
        <dbReference type="Proteomes" id="UP000194236"/>
    </source>
</evidence>
<evidence type="ECO:0000313" key="1">
    <source>
        <dbReference type="EMBL" id="OTF82173.1"/>
    </source>
</evidence>